<sequence length="81" mass="9884">MMGCYCMFLWLLHYLPVYCRKYSQKFVPEHTPLNKTERLTSESIQRREKTVQGHRELGHRNRLTKYFNVVIASTLHRNHYQ</sequence>
<gene>
    <name evidence="2" type="ORF">LSTR_LSTR013837</name>
</gene>
<evidence type="ECO:0008006" key="4">
    <source>
        <dbReference type="Google" id="ProtNLM"/>
    </source>
</evidence>
<keyword evidence="1" id="KW-0732">Signal</keyword>
<comment type="caution">
    <text evidence="2">The sequence shown here is derived from an EMBL/GenBank/DDBJ whole genome shotgun (WGS) entry which is preliminary data.</text>
</comment>
<name>A0A482XRX8_LAOST</name>
<dbReference type="EMBL" id="QKKF02001039">
    <property type="protein sequence ID" value="RZF48753.1"/>
    <property type="molecule type" value="Genomic_DNA"/>
</dbReference>
<dbReference type="InParanoid" id="A0A482XRX8"/>
<organism evidence="2 3">
    <name type="scientific">Laodelphax striatellus</name>
    <name type="common">Small brown planthopper</name>
    <name type="synonym">Delphax striatella</name>
    <dbReference type="NCBI Taxonomy" id="195883"/>
    <lineage>
        <taxon>Eukaryota</taxon>
        <taxon>Metazoa</taxon>
        <taxon>Ecdysozoa</taxon>
        <taxon>Arthropoda</taxon>
        <taxon>Hexapoda</taxon>
        <taxon>Insecta</taxon>
        <taxon>Pterygota</taxon>
        <taxon>Neoptera</taxon>
        <taxon>Paraneoptera</taxon>
        <taxon>Hemiptera</taxon>
        <taxon>Auchenorrhyncha</taxon>
        <taxon>Fulgoroidea</taxon>
        <taxon>Delphacidae</taxon>
        <taxon>Criomorphinae</taxon>
        <taxon>Laodelphax</taxon>
    </lineage>
</organism>
<evidence type="ECO:0000313" key="3">
    <source>
        <dbReference type="Proteomes" id="UP000291343"/>
    </source>
</evidence>
<evidence type="ECO:0000313" key="2">
    <source>
        <dbReference type="EMBL" id="RZF48753.1"/>
    </source>
</evidence>
<evidence type="ECO:0000256" key="1">
    <source>
        <dbReference type="SAM" id="SignalP"/>
    </source>
</evidence>
<protein>
    <recommendedName>
        <fullName evidence="4">Secreted protein</fullName>
    </recommendedName>
</protein>
<accession>A0A482XRX8</accession>
<dbReference type="AlphaFoldDB" id="A0A482XRX8"/>
<feature type="chain" id="PRO_5019761050" description="Secreted protein" evidence="1">
    <location>
        <begin position="20"/>
        <end position="81"/>
    </location>
</feature>
<feature type="signal peptide" evidence="1">
    <location>
        <begin position="1"/>
        <end position="19"/>
    </location>
</feature>
<proteinExistence type="predicted"/>
<dbReference type="Proteomes" id="UP000291343">
    <property type="component" value="Unassembled WGS sequence"/>
</dbReference>
<keyword evidence="3" id="KW-1185">Reference proteome</keyword>
<reference evidence="2 3" key="1">
    <citation type="journal article" date="2017" name="Gigascience">
        <title>Genome sequence of the small brown planthopper, Laodelphax striatellus.</title>
        <authorList>
            <person name="Zhu J."/>
            <person name="Jiang F."/>
            <person name="Wang X."/>
            <person name="Yang P."/>
            <person name="Bao Y."/>
            <person name="Zhao W."/>
            <person name="Wang W."/>
            <person name="Lu H."/>
            <person name="Wang Q."/>
            <person name="Cui N."/>
            <person name="Li J."/>
            <person name="Chen X."/>
            <person name="Luo L."/>
            <person name="Yu J."/>
            <person name="Kang L."/>
            <person name="Cui F."/>
        </authorList>
    </citation>
    <scope>NUCLEOTIDE SEQUENCE [LARGE SCALE GENOMIC DNA]</scope>
    <source>
        <strain evidence="2">Lst14</strain>
    </source>
</reference>